<accession>I4C986</accession>
<dbReference type="AlphaFoldDB" id="I4C986"/>
<reference evidence="4" key="1">
    <citation type="submission" date="2012-06" db="EMBL/GenBank/DDBJ databases">
        <title>Complete sequence of chromosome of Desulfomonile tiedjei DSM 6799.</title>
        <authorList>
            <person name="Lucas S."/>
            <person name="Copeland A."/>
            <person name="Lapidus A."/>
            <person name="Glavina del Rio T."/>
            <person name="Dalin E."/>
            <person name="Tice H."/>
            <person name="Bruce D."/>
            <person name="Goodwin L."/>
            <person name="Pitluck S."/>
            <person name="Peters L."/>
            <person name="Ovchinnikova G."/>
            <person name="Zeytun A."/>
            <person name="Lu M."/>
            <person name="Kyrpides N."/>
            <person name="Mavromatis K."/>
            <person name="Ivanova N."/>
            <person name="Brettin T."/>
            <person name="Detter J.C."/>
            <person name="Han C."/>
            <person name="Larimer F."/>
            <person name="Land M."/>
            <person name="Hauser L."/>
            <person name="Markowitz V."/>
            <person name="Cheng J.-F."/>
            <person name="Hugenholtz P."/>
            <person name="Woyke T."/>
            <person name="Wu D."/>
            <person name="Spring S."/>
            <person name="Schroeder M."/>
            <person name="Brambilla E."/>
            <person name="Klenk H.-P."/>
            <person name="Eisen J.A."/>
        </authorList>
    </citation>
    <scope>NUCLEOTIDE SEQUENCE [LARGE SCALE GENOMIC DNA]</scope>
    <source>
        <strain evidence="4">ATCC 49306 / DSM 6799 / DCB-1</strain>
    </source>
</reference>
<evidence type="ECO:0000313" key="4">
    <source>
        <dbReference type="Proteomes" id="UP000006055"/>
    </source>
</evidence>
<feature type="domain" description="Helix-turn-helix" evidence="2">
    <location>
        <begin position="4"/>
        <end position="54"/>
    </location>
</feature>
<protein>
    <recommendedName>
        <fullName evidence="2">Helix-turn-helix domain-containing protein</fullName>
    </recommendedName>
</protein>
<gene>
    <name evidence="3" type="ordered locus">Desti_3476</name>
</gene>
<dbReference type="SUPFAM" id="SSF46955">
    <property type="entry name" value="Putative DNA-binding domain"/>
    <property type="match status" value="1"/>
</dbReference>
<dbReference type="InterPro" id="IPR041657">
    <property type="entry name" value="HTH_17"/>
</dbReference>
<evidence type="ECO:0000313" key="3">
    <source>
        <dbReference type="EMBL" id="AFM26127.1"/>
    </source>
</evidence>
<dbReference type="EMBL" id="CP003360">
    <property type="protein sequence ID" value="AFM26127.1"/>
    <property type="molecule type" value="Genomic_DNA"/>
</dbReference>
<dbReference type="KEGG" id="dti:Desti_3476"/>
<evidence type="ECO:0000256" key="1">
    <source>
        <dbReference type="SAM" id="MobiDB-lite"/>
    </source>
</evidence>
<dbReference type="InterPro" id="IPR009061">
    <property type="entry name" value="DNA-bd_dom_put_sf"/>
</dbReference>
<dbReference type="RefSeq" id="WP_014811260.1">
    <property type="nucleotide sequence ID" value="NC_018025.1"/>
</dbReference>
<dbReference type="OrthoDB" id="3393149at2"/>
<keyword evidence="4" id="KW-1185">Reference proteome</keyword>
<sequence length="107" mass="12081">MSDLLTPKEVADRLKISVGKVHDLCRQRKLSCVQVNARVRRFTEKQVEDFIQSQTVEFLNTPRGAVVRRPAGMLPFTPEKRGESSESPGADESDPKKIGKEIRSLCR</sequence>
<evidence type="ECO:0000259" key="2">
    <source>
        <dbReference type="Pfam" id="PF12728"/>
    </source>
</evidence>
<dbReference type="Pfam" id="PF12728">
    <property type="entry name" value="HTH_17"/>
    <property type="match status" value="1"/>
</dbReference>
<dbReference type="Proteomes" id="UP000006055">
    <property type="component" value="Chromosome"/>
</dbReference>
<feature type="region of interest" description="Disordered" evidence="1">
    <location>
        <begin position="69"/>
        <end position="107"/>
    </location>
</feature>
<feature type="compositionally biased region" description="Basic and acidic residues" evidence="1">
    <location>
        <begin position="93"/>
        <end position="107"/>
    </location>
</feature>
<dbReference type="HOGENOM" id="CLU_2205854_0_0_7"/>
<name>I4C986_DESTA</name>
<organism evidence="3 4">
    <name type="scientific">Desulfomonile tiedjei (strain ATCC 49306 / DSM 6799 / DCB-1)</name>
    <dbReference type="NCBI Taxonomy" id="706587"/>
    <lineage>
        <taxon>Bacteria</taxon>
        <taxon>Pseudomonadati</taxon>
        <taxon>Thermodesulfobacteriota</taxon>
        <taxon>Desulfomonilia</taxon>
        <taxon>Desulfomonilales</taxon>
        <taxon>Desulfomonilaceae</taxon>
        <taxon>Desulfomonile</taxon>
    </lineage>
</organism>
<proteinExistence type="predicted"/>
<dbReference type="STRING" id="706587.Desti_3476"/>